<evidence type="ECO:0000256" key="1">
    <source>
        <dbReference type="SAM" id="MobiDB-lite"/>
    </source>
</evidence>
<gene>
    <name evidence="2" type="ORF">PUN28_006413</name>
</gene>
<feature type="compositionally biased region" description="Polar residues" evidence="1">
    <location>
        <begin position="192"/>
        <end position="202"/>
    </location>
</feature>
<comment type="caution">
    <text evidence="2">The sequence shown here is derived from an EMBL/GenBank/DDBJ whole genome shotgun (WGS) entry which is preliminary data.</text>
</comment>
<sequence length="275" mass="31597">MISERDYACWRLFFLLRRALTFFGNANFKVSRCSLTLLFGKPRCHLSRYHRTKGTVVIIAAHNTARPKLSAFTKYALPNPYKGVAELGTWSTSFPTALTSQVPVVDGRYSRGSNLIAHLVASGATYGGEELRKKEIWNQCQRAPSCRAHNPKRTQRSEKSRCEMENRKICRNTRRENTSSRDDDAREKKPKPSNNYTCSGLKQQKPDVRLFNMMFDRSFSTTKLDYQNDFVVTPIVSDSKTTRDYSVNSNDVIQSDELPDYVKVEHENEEDDLDN</sequence>
<organism evidence="2 3">
    <name type="scientific">Cardiocondyla obscurior</name>
    <dbReference type="NCBI Taxonomy" id="286306"/>
    <lineage>
        <taxon>Eukaryota</taxon>
        <taxon>Metazoa</taxon>
        <taxon>Ecdysozoa</taxon>
        <taxon>Arthropoda</taxon>
        <taxon>Hexapoda</taxon>
        <taxon>Insecta</taxon>
        <taxon>Pterygota</taxon>
        <taxon>Neoptera</taxon>
        <taxon>Endopterygota</taxon>
        <taxon>Hymenoptera</taxon>
        <taxon>Apocrita</taxon>
        <taxon>Aculeata</taxon>
        <taxon>Formicoidea</taxon>
        <taxon>Formicidae</taxon>
        <taxon>Myrmicinae</taxon>
        <taxon>Cardiocondyla</taxon>
    </lineage>
</organism>
<keyword evidence="3" id="KW-1185">Reference proteome</keyword>
<proteinExistence type="predicted"/>
<dbReference type="Proteomes" id="UP001430953">
    <property type="component" value="Unassembled WGS sequence"/>
</dbReference>
<dbReference type="EMBL" id="JADYXP020000005">
    <property type="protein sequence ID" value="KAL0124547.1"/>
    <property type="molecule type" value="Genomic_DNA"/>
</dbReference>
<evidence type="ECO:0000313" key="3">
    <source>
        <dbReference type="Proteomes" id="UP001430953"/>
    </source>
</evidence>
<evidence type="ECO:0000313" key="2">
    <source>
        <dbReference type="EMBL" id="KAL0124547.1"/>
    </source>
</evidence>
<name>A0AAW2GB35_9HYME</name>
<feature type="region of interest" description="Disordered" evidence="1">
    <location>
        <begin position="145"/>
        <end position="202"/>
    </location>
</feature>
<protein>
    <submittedName>
        <fullName evidence="2">Uncharacterized protein</fullName>
    </submittedName>
</protein>
<accession>A0AAW2GB35</accession>
<dbReference type="AlphaFoldDB" id="A0AAW2GB35"/>
<feature type="compositionally biased region" description="Basic and acidic residues" evidence="1">
    <location>
        <begin position="155"/>
        <end position="187"/>
    </location>
</feature>
<reference evidence="2 3" key="1">
    <citation type="submission" date="2023-03" db="EMBL/GenBank/DDBJ databases">
        <title>High recombination rates correlate with genetic variation in Cardiocondyla obscurior ants.</title>
        <authorList>
            <person name="Errbii M."/>
        </authorList>
    </citation>
    <scope>NUCLEOTIDE SEQUENCE [LARGE SCALE GENOMIC DNA]</scope>
    <source>
        <strain evidence="2">Alpha-2009</strain>
        <tissue evidence="2">Whole body</tissue>
    </source>
</reference>